<dbReference type="EMBL" id="SJKB01000012">
    <property type="protein sequence ID" value="TCC56569.1"/>
    <property type="molecule type" value="Genomic_DNA"/>
</dbReference>
<evidence type="ECO:0000256" key="1">
    <source>
        <dbReference type="SAM" id="Phobius"/>
    </source>
</evidence>
<comment type="caution">
    <text evidence="2">The sequence shown here is derived from an EMBL/GenBank/DDBJ whole genome shotgun (WGS) entry which is preliminary data.</text>
</comment>
<accession>A0A4R0KA08</accession>
<dbReference type="Proteomes" id="UP000291144">
    <property type="component" value="Unassembled WGS sequence"/>
</dbReference>
<feature type="transmembrane region" description="Helical" evidence="1">
    <location>
        <begin position="20"/>
        <end position="46"/>
    </location>
</feature>
<organism evidence="2 3">
    <name type="scientific">Kribbella pittospori</name>
    <dbReference type="NCBI Taxonomy" id="722689"/>
    <lineage>
        <taxon>Bacteria</taxon>
        <taxon>Bacillati</taxon>
        <taxon>Actinomycetota</taxon>
        <taxon>Actinomycetes</taxon>
        <taxon>Propionibacteriales</taxon>
        <taxon>Kribbellaceae</taxon>
        <taxon>Kribbella</taxon>
    </lineage>
</organism>
<sequence>MHSPSGMSPGFWSDAGGTTYVWLFVSRLVIPSAGAAVFSDAVLVIAQMPRRRAVPVGLPVSLPSPAIVLSAYSVPFRSLEYSPAASWRARR</sequence>
<keyword evidence="1" id="KW-1133">Transmembrane helix</keyword>
<proteinExistence type="predicted"/>
<keyword evidence="1" id="KW-0812">Transmembrane</keyword>
<dbReference type="RefSeq" id="WP_131363121.1">
    <property type="nucleotide sequence ID" value="NZ_SJKB01000012.1"/>
</dbReference>
<dbReference type="AlphaFoldDB" id="A0A4R0KA08"/>
<evidence type="ECO:0000313" key="2">
    <source>
        <dbReference type="EMBL" id="TCC56569.1"/>
    </source>
</evidence>
<reference evidence="2 3" key="1">
    <citation type="submission" date="2019-02" db="EMBL/GenBank/DDBJ databases">
        <title>Kribbella capetownensis sp. nov. and Kribbella speibonae sp. nov., isolated from soil.</title>
        <authorList>
            <person name="Curtis S.M."/>
            <person name="Norton I."/>
            <person name="Everest G.J."/>
            <person name="Meyers P.R."/>
        </authorList>
    </citation>
    <scope>NUCLEOTIDE SEQUENCE [LARGE SCALE GENOMIC DNA]</scope>
    <source>
        <strain evidence="2 3">NRRL B-24813</strain>
    </source>
</reference>
<gene>
    <name evidence="2" type="ORF">E0H73_33405</name>
</gene>
<keyword evidence="1" id="KW-0472">Membrane</keyword>
<name>A0A4R0KA08_9ACTN</name>
<protein>
    <submittedName>
        <fullName evidence="2">Uncharacterized protein</fullName>
    </submittedName>
</protein>
<evidence type="ECO:0000313" key="3">
    <source>
        <dbReference type="Proteomes" id="UP000291144"/>
    </source>
</evidence>
<keyword evidence="3" id="KW-1185">Reference proteome</keyword>